<gene>
    <name evidence="1" type="ORF">MUK42_34461</name>
</gene>
<reference evidence="1" key="1">
    <citation type="submission" date="2022-05" db="EMBL/GenBank/DDBJ databases">
        <title>The Musa troglodytarum L. genome provides insights into the mechanism of non-climacteric behaviour and enrichment of carotenoids.</title>
        <authorList>
            <person name="Wang J."/>
        </authorList>
    </citation>
    <scope>NUCLEOTIDE SEQUENCE</scope>
    <source>
        <tissue evidence="1">Leaf</tissue>
    </source>
</reference>
<keyword evidence="2" id="KW-1185">Reference proteome</keyword>
<evidence type="ECO:0000313" key="1">
    <source>
        <dbReference type="EMBL" id="URE04636.1"/>
    </source>
</evidence>
<sequence>MEGFLEHYKRGYVRNTMIKHEEIFRHQINELHRLYRVQKMLMAELGSSKFELQSHSNATSRKLNSDTSTGDWISLSTSETCHASCVSDAHQFTGHINSDCRYMLRSGNRSGRSAKELMICSEDPCRLSKGLDLEQPAEEFTFTEAWTIQDQALVFKKQLKDNSSKLKCPHNSWLDDESETQLTLGIACGTDESALGASKASSSPANLDRNINKSLFWSS</sequence>
<evidence type="ECO:0000313" key="2">
    <source>
        <dbReference type="Proteomes" id="UP001055439"/>
    </source>
</evidence>
<organism evidence="1 2">
    <name type="scientific">Musa troglodytarum</name>
    <name type="common">fe'i banana</name>
    <dbReference type="NCBI Taxonomy" id="320322"/>
    <lineage>
        <taxon>Eukaryota</taxon>
        <taxon>Viridiplantae</taxon>
        <taxon>Streptophyta</taxon>
        <taxon>Embryophyta</taxon>
        <taxon>Tracheophyta</taxon>
        <taxon>Spermatophyta</taxon>
        <taxon>Magnoliopsida</taxon>
        <taxon>Liliopsida</taxon>
        <taxon>Zingiberales</taxon>
        <taxon>Musaceae</taxon>
        <taxon>Musa</taxon>
    </lineage>
</organism>
<accession>A0A9E7FX34</accession>
<name>A0A9E7FX34_9LILI</name>
<dbReference type="PANTHER" id="PTHR33167:SF26">
    <property type="entry name" value="EXPRESSED PROTEIN"/>
    <property type="match status" value="1"/>
</dbReference>
<protein>
    <submittedName>
        <fullName evidence="1">Uncharacterized protein</fullName>
    </submittedName>
</protein>
<proteinExistence type="predicted"/>
<dbReference type="OrthoDB" id="1928288at2759"/>
<dbReference type="EMBL" id="CP097507">
    <property type="protein sequence ID" value="URE04636.1"/>
    <property type="molecule type" value="Genomic_DNA"/>
</dbReference>
<dbReference type="PANTHER" id="PTHR33167">
    <property type="entry name" value="TRANSCRIPTION FACTOR, PUTATIVE (DUF863)-RELATED"/>
    <property type="match status" value="1"/>
</dbReference>
<dbReference type="AlphaFoldDB" id="A0A9E7FX34"/>
<dbReference type="Proteomes" id="UP001055439">
    <property type="component" value="Chromosome 5"/>
</dbReference>